<dbReference type="InterPro" id="IPR011990">
    <property type="entry name" value="TPR-like_helical_dom_sf"/>
</dbReference>
<organism evidence="2">
    <name type="scientific">Boseongicola sp. SB0664_bin_43</name>
    <dbReference type="NCBI Taxonomy" id="2604844"/>
    <lineage>
        <taxon>Bacteria</taxon>
        <taxon>Pseudomonadati</taxon>
        <taxon>Pseudomonadota</taxon>
        <taxon>Alphaproteobacteria</taxon>
        <taxon>Rhodobacterales</taxon>
        <taxon>Paracoccaceae</taxon>
        <taxon>Boseongicola</taxon>
    </lineage>
</organism>
<dbReference type="PROSITE" id="PS50005">
    <property type="entry name" value="TPR"/>
    <property type="match status" value="1"/>
</dbReference>
<feature type="non-terminal residue" evidence="2">
    <location>
        <position position="1"/>
    </location>
</feature>
<dbReference type="EMBL" id="VXRY01000462">
    <property type="protein sequence ID" value="MXY34662.1"/>
    <property type="molecule type" value="Genomic_DNA"/>
</dbReference>
<feature type="repeat" description="TPR" evidence="1">
    <location>
        <begin position="192"/>
        <end position="225"/>
    </location>
</feature>
<dbReference type="Gene3D" id="1.25.40.10">
    <property type="entry name" value="Tetratricopeptide repeat domain"/>
    <property type="match status" value="1"/>
</dbReference>
<gene>
    <name evidence="2" type="ORF">F4Y60_11355</name>
</gene>
<protein>
    <submittedName>
        <fullName evidence="2">Tetratricopeptide repeat protein</fullName>
    </submittedName>
</protein>
<proteinExistence type="predicted"/>
<dbReference type="SMART" id="SM00028">
    <property type="entry name" value="TPR"/>
    <property type="match status" value="5"/>
</dbReference>
<dbReference type="Pfam" id="PF13432">
    <property type="entry name" value="TPR_16"/>
    <property type="match status" value="2"/>
</dbReference>
<dbReference type="PROSITE" id="PS50293">
    <property type="entry name" value="TPR_REGION"/>
    <property type="match status" value="1"/>
</dbReference>
<sequence>SLLSLYGDALDLIEQSRNSALSDPYLENLRARLEAGETIPFNSVRGARDGLAEVYHSIASALRQEPQRSYTLLYARMAAALRPDHIDALLLTAELLEQLDQHDLATEVYDKVPRDHPQFHAAEMGRAEALRQSGQEGAAIEVLQQLTESHGHLLQVHVALADLLRELDRFEESKAPYDNAISMISEPMEQHWIIYFTRGIAFERTGQWDQAESDFRKALELKPDQPTVLNYLGYSLLELQTNMEEALALIERAVEQRPDAGHIIDSLGWGLYRLGRYAEAVPHMEDAAERLPIDPIVNDHLGDVYWAVGRHREAEFQWHRALSLITDESDHDDIDPDRIRRKLEIGLDAVLAEEGAAPLKVANDDG</sequence>
<dbReference type="PANTHER" id="PTHR12558">
    <property type="entry name" value="CELL DIVISION CYCLE 16,23,27"/>
    <property type="match status" value="1"/>
</dbReference>
<dbReference type="AlphaFoldDB" id="A0A6B0Y3K4"/>
<dbReference type="SUPFAM" id="SSF48452">
    <property type="entry name" value="TPR-like"/>
    <property type="match status" value="1"/>
</dbReference>
<keyword evidence="1" id="KW-0802">TPR repeat</keyword>
<accession>A0A6B0Y3K4</accession>
<reference evidence="2" key="1">
    <citation type="submission" date="2019-09" db="EMBL/GenBank/DDBJ databases">
        <title>Characterisation of the sponge microbiome using genome-centric metagenomics.</title>
        <authorList>
            <person name="Engelberts J.P."/>
            <person name="Robbins S.J."/>
            <person name="De Goeij J.M."/>
            <person name="Aranda M."/>
            <person name="Bell S.C."/>
            <person name="Webster N.S."/>
        </authorList>
    </citation>
    <scope>NUCLEOTIDE SEQUENCE</scope>
    <source>
        <strain evidence="2">SB0664_bin_43</strain>
    </source>
</reference>
<dbReference type="PANTHER" id="PTHR12558:SF13">
    <property type="entry name" value="CELL DIVISION CYCLE PROTEIN 27 HOMOLOG"/>
    <property type="match status" value="1"/>
</dbReference>
<name>A0A6B0Y3K4_9RHOB</name>
<evidence type="ECO:0000256" key="1">
    <source>
        <dbReference type="PROSITE-ProRule" id="PRU00339"/>
    </source>
</evidence>
<evidence type="ECO:0000313" key="2">
    <source>
        <dbReference type="EMBL" id="MXY34662.1"/>
    </source>
</evidence>
<comment type="caution">
    <text evidence="2">The sequence shown here is derived from an EMBL/GenBank/DDBJ whole genome shotgun (WGS) entry which is preliminary data.</text>
</comment>
<dbReference type="InterPro" id="IPR019734">
    <property type="entry name" value="TPR_rpt"/>
</dbReference>
<dbReference type="Pfam" id="PF13174">
    <property type="entry name" value="TPR_6"/>
    <property type="match status" value="1"/>
</dbReference>